<keyword evidence="2" id="KW-1185">Reference proteome</keyword>
<organism evidence="1 2">
    <name type="scientific">Wuchereria bancrofti</name>
    <dbReference type="NCBI Taxonomy" id="6293"/>
    <lineage>
        <taxon>Eukaryota</taxon>
        <taxon>Metazoa</taxon>
        <taxon>Ecdysozoa</taxon>
        <taxon>Nematoda</taxon>
        <taxon>Chromadorea</taxon>
        <taxon>Rhabditida</taxon>
        <taxon>Spirurina</taxon>
        <taxon>Spiruromorpha</taxon>
        <taxon>Filarioidea</taxon>
        <taxon>Onchocercidae</taxon>
        <taxon>Wuchereria</taxon>
    </lineage>
</organism>
<proteinExistence type="predicted"/>
<reference evidence="1 2" key="1">
    <citation type="submission" date="2018-11" db="EMBL/GenBank/DDBJ databases">
        <authorList>
            <consortium name="Pathogen Informatics"/>
        </authorList>
    </citation>
    <scope>NUCLEOTIDE SEQUENCE [LARGE SCALE GENOMIC DNA]</scope>
</reference>
<dbReference type="EMBL" id="UYWW01002248">
    <property type="protein sequence ID" value="VDM11574.1"/>
    <property type="molecule type" value="Genomic_DNA"/>
</dbReference>
<dbReference type="InParanoid" id="A0A3P7E5U5"/>
<gene>
    <name evidence="1" type="ORF">WBA_LOCUS4960</name>
</gene>
<evidence type="ECO:0000313" key="2">
    <source>
        <dbReference type="Proteomes" id="UP000270924"/>
    </source>
</evidence>
<accession>A0A3P7E5U5</accession>
<name>A0A3P7E5U5_WUCBA</name>
<dbReference type="OrthoDB" id="5852717at2759"/>
<dbReference type="Proteomes" id="UP000270924">
    <property type="component" value="Unassembled WGS sequence"/>
</dbReference>
<protein>
    <submittedName>
        <fullName evidence="1">Uncharacterized protein</fullName>
    </submittedName>
</protein>
<evidence type="ECO:0000313" key="1">
    <source>
        <dbReference type="EMBL" id="VDM11574.1"/>
    </source>
</evidence>
<sequence length="284" mass="32259">MKEESINITSVVLDNLISEAKKIDPTEGQRKTEQAQTKKLSTQQNLTENVYDMDDIVLSDIDEEDQWKSMPEIEQITRIGSDHHKEQIVHDNCDNYDGNEEIKKISDISDAFSFSEQTSKLELFGENSNQIKDAKIQLNEVGFLNNINEADDSGEVVDNFSNSIKNLTSFTNRKLSANTSKSNYLSMICIPDDDLILKKENAQNISMEIGRKNTLILEYDAETFVRSNKMYANDMSSSSSSDNDEIPQIIMSNKNAGKILNLPEESRKVDIATTKHETHEVYER</sequence>
<dbReference type="AlphaFoldDB" id="A0A3P7E5U5"/>